<dbReference type="EMBL" id="BSST01000001">
    <property type="protein sequence ID" value="GLX79056.1"/>
    <property type="molecule type" value="Genomic_DNA"/>
</dbReference>
<feature type="signal peptide" evidence="1">
    <location>
        <begin position="1"/>
        <end position="18"/>
    </location>
</feature>
<dbReference type="SUPFAM" id="SSF53850">
    <property type="entry name" value="Periplasmic binding protein-like II"/>
    <property type="match status" value="1"/>
</dbReference>
<organism evidence="2 3">
    <name type="scientific">Thalassotalea insulae</name>
    <dbReference type="NCBI Taxonomy" id="2056778"/>
    <lineage>
        <taxon>Bacteria</taxon>
        <taxon>Pseudomonadati</taxon>
        <taxon>Pseudomonadota</taxon>
        <taxon>Gammaproteobacteria</taxon>
        <taxon>Alteromonadales</taxon>
        <taxon>Colwelliaceae</taxon>
        <taxon>Thalassotalea</taxon>
    </lineage>
</organism>
<evidence type="ECO:0000313" key="3">
    <source>
        <dbReference type="Proteomes" id="UP001157186"/>
    </source>
</evidence>
<keyword evidence="1" id="KW-0732">Signal</keyword>
<protein>
    <recommendedName>
        <fullName evidence="4">Phosphate ABC transporter substrate-binding protein</fullName>
    </recommendedName>
</protein>
<evidence type="ECO:0000256" key="1">
    <source>
        <dbReference type="SAM" id="SignalP"/>
    </source>
</evidence>
<feature type="chain" id="PRO_5046299619" description="Phosphate ABC transporter substrate-binding protein" evidence="1">
    <location>
        <begin position="19"/>
        <end position="136"/>
    </location>
</feature>
<name>A0ABQ6GXZ2_9GAMM</name>
<dbReference type="RefSeq" id="WP_284244946.1">
    <property type="nucleotide sequence ID" value="NZ_BSST01000001.1"/>
</dbReference>
<keyword evidence="3" id="KW-1185">Reference proteome</keyword>
<evidence type="ECO:0008006" key="4">
    <source>
        <dbReference type="Google" id="ProtNLM"/>
    </source>
</evidence>
<evidence type="ECO:0000313" key="2">
    <source>
        <dbReference type="EMBL" id="GLX79056.1"/>
    </source>
</evidence>
<sequence length="136" mass="15372">MKPFITALLLLLTQYSYGQTVVVVGKNSQIESLTVQLVENIFLARTTRFPNGDKAQPIELKDNVLRDNFYKNISGKSSKQLYAYWTTLVFTGKGKPPRAYSDSKDIQAKLLEQPGSITYLPLSQVTDEMKIVYSFP</sequence>
<dbReference type="Gene3D" id="3.40.190.10">
    <property type="entry name" value="Periplasmic binding protein-like II"/>
    <property type="match status" value="1"/>
</dbReference>
<proteinExistence type="predicted"/>
<dbReference type="Proteomes" id="UP001157186">
    <property type="component" value="Unassembled WGS sequence"/>
</dbReference>
<reference evidence="2 3" key="1">
    <citation type="submission" date="2023-03" db="EMBL/GenBank/DDBJ databases">
        <title>Draft genome sequence of Thalassotalea insulae KCTC 62186T.</title>
        <authorList>
            <person name="Sawabe T."/>
        </authorList>
    </citation>
    <scope>NUCLEOTIDE SEQUENCE [LARGE SCALE GENOMIC DNA]</scope>
    <source>
        <strain evidence="2 3">KCTC 62186</strain>
    </source>
</reference>
<accession>A0ABQ6GXZ2</accession>
<comment type="caution">
    <text evidence="2">The sequence shown here is derived from an EMBL/GenBank/DDBJ whole genome shotgun (WGS) entry which is preliminary data.</text>
</comment>
<gene>
    <name evidence="2" type="ORF">tinsulaeT_23960</name>
</gene>